<protein>
    <submittedName>
        <fullName evidence="1">Uncharacterized protein</fullName>
    </submittedName>
</protein>
<dbReference type="AlphaFoldDB" id="A0A9J6E512"/>
<evidence type="ECO:0000313" key="2">
    <source>
        <dbReference type="Proteomes" id="UP000821866"/>
    </source>
</evidence>
<dbReference type="VEuPathDB" id="VectorBase:LOC119164684"/>
<dbReference type="InterPro" id="IPR032675">
    <property type="entry name" value="LRR_dom_sf"/>
</dbReference>
<dbReference type="Proteomes" id="UP000821866">
    <property type="component" value="Chromosome 3"/>
</dbReference>
<proteinExistence type="predicted"/>
<accession>A0A9J6E512</accession>
<dbReference type="Gene3D" id="3.80.10.10">
    <property type="entry name" value="Ribonuclease Inhibitor"/>
    <property type="match status" value="1"/>
</dbReference>
<sequence length="222" mass="24895">MCVSLCDEDVVKLFGALERNRTITFLNIGSITFRRRTATALGRLVANNRSIVFLAICIQEEEPEVDHTLQVRYVCRTLKEVVGRNRFLMALTVSLKSSKPSNDPVMKKALSRNTMLVNQAVRFVDGSMDKADALAFDTLRHCQSVLLALLVHNSRAEATSKLAEARQRLSLNYFLFTGVVKANIVCNRNSKAKMRTMTFDNIGRNMQALICSYLSLTDVLDA</sequence>
<evidence type="ECO:0000313" key="1">
    <source>
        <dbReference type="EMBL" id="KAH8029454.1"/>
    </source>
</evidence>
<gene>
    <name evidence="1" type="ORF">HPB51_000507</name>
</gene>
<keyword evidence="2" id="KW-1185">Reference proteome</keyword>
<comment type="caution">
    <text evidence="1">The sequence shown here is derived from an EMBL/GenBank/DDBJ whole genome shotgun (WGS) entry which is preliminary data.</text>
</comment>
<organism evidence="1 2">
    <name type="scientific">Rhipicephalus microplus</name>
    <name type="common">Cattle tick</name>
    <name type="synonym">Boophilus microplus</name>
    <dbReference type="NCBI Taxonomy" id="6941"/>
    <lineage>
        <taxon>Eukaryota</taxon>
        <taxon>Metazoa</taxon>
        <taxon>Ecdysozoa</taxon>
        <taxon>Arthropoda</taxon>
        <taxon>Chelicerata</taxon>
        <taxon>Arachnida</taxon>
        <taxon>Acari</taxon>
        <taxon>Parasitiformes</taxon>
        <taxon>Ixodida</taxon>
        <taxon>Ixodoidea</taxon>
        <taxon>Ixodidae</taxon>
        <taxon>Rhipicephalinae</taxon>
        <taxon>Rhipicephalus</taxon>
        <taxon>Boophilus</taxon>
    </lineage>
</organism>
<name>A0A9J6E512_RHIMP</name>
<reference evidence="1" key="1">
    <citation type="journal article" date="2020" name="Cell">
        <title>Large-Scale Comparative Analyses of Tick Genomes Elucidate Their Genetic Diversity and Vector Capacities.</title>
        <authorList>
            <consortium name="Tick Genome and Microbiome Consortium (TIGMIC)"/>
            <person name="Jia N."/>
            <person name="Wang J."/>
            <person name="Shi W."/>
            <person name="Du L."/>
            <person name="Sun Y."/>
            <person name="Zhan W."/>
            <person name="Jiang J.F."/>
            <person name="Wang Q."/>
            <person name="Zhang B."/>
            <person name="Ji P."/>
            <person name="Bell-Sakyi L."/>
            <person name="Cui X.M."/>
            <person name="Yuan T.T."/>
            <person name="Jiang B.G."/>
            <person name="Yang W.F."/>
            <person name="Lam T.T."/>
            <person name="Chang Q.C."/>
            <person name="Ding S.J."/>
            <person name="Wang X.J."/>
            <person name="Zhu J.G."/>
            <person name="Ruan X.D."/>
            <person name="Zhao L."/>
            <person name="Wei J.T."/>
            <person name="Ye R.Z."/>
            <person name="Que T.C."/>
            <person name="Du C.H."/>
            <person name="Zhou Y.H."/>
            <person name="Cheng J.X."/>
            <person name="Dai P.F."/>
            <person name="Guo W.B."/>
            <person name="Han X.H."/>
            <person name="Huang E.J."/>
            <person name="Li L.F."/>
            <person name="Wei W."/>
            <person name="Gao Y.C."/>
            <person name="Liu J.Z."/>
            <person name="Shao H.Z."/>
            <person name="Wang X."/>
            <person name="Wang C.C."/>
            <person name="Yang T.C."/>
            <person name="Huo Q.B."/>
            <person name="Li W."/>
            <person name="Chen H.Y."/>
            <person name="Chen S.E."/>
            <person name="Zhou L.G."/>
            <person name="Ni X.B."/>
            <person name="Tian J.H."/>
            <person name="Sheng Y."/>
            <person name="Liu T."/>
            <person name="Pan Y.S."/>
            <person name="Xia L.Y."/>
            <person name="Li J."/>
            <person name="Zhao F."/>
            <person name="Cao W.C."/>
        </authorList>
    </citation>
    <scope>NUCLEOTIDE SEQUENCE</scope>
    <source>
        <strain evidence="1">Rmic-2018</strain>
    </source>
</reference>
<reference evidence="1" key="2">
    <citation type="submission" date="2021-09" db="EMBL/GenBank/DDBJ databases">
        <authorList>
            <person name="Jia N."/>
            <person name="Wang J."/>
            <person name="Shi W."/>
            <person name="Du L."/>
            <person name="Sun Y."/>
            <person name="Zhan W."/>
            <person name="Jiang J."/>
            <person name="Wang Q."/>
            <person name="Zhang B."/>
            <person name="Ji P."/>
            <person name="Sakyi L.B."/>
            <person name="Cui X."/>
            <person name="Yuan T."/>
            <person name="Jiang B."/>
            <person name="Yang W."/>
            <person name="Lam T.T.-Y."/>
            <person name="Chang Q."/>
            <person name="Ding S."/>
            <person name="Wang X."/>
            <person name="Zhu J."/>
            <person name="Ruan X."/>
            <person name="Zhao L."/>
            <person name="Wei J."/>
            <person name="Que T."/>
            <person name="Du C."/>
            <person name="Cheng J."/>
            <person name="Dai P."/>
            <person name="Han X."/>
            <person name="Huang E."/>
            <person name="Gao Y."/>
            <person name="Liu J."/>
            <person name="Shao H."/>
            <person name="Ye R."/>
            <person name="Li L."/>
            <person name="Wei W."/>
            <person name="Wang X."/>
            <person name="Wang C."/>
            <person name="Huo Q."/>
            <person name="Li W."/>
            <person name="Guo W."/>
            <person name="Chen H."/>
            <person name="Chen S."/>
            <person name="Zhou L."/>
            <person name="Zhou L."/>
            <person name="Ni X."/>
            <person name="Tian J."/>
            <person name="Zhou Y."/>
            <person name="Sheng Y."/>
            <person name="Liu T."/>
            <person name="Pan Y."/>
            <person name="Xia L."/>
            <person name="Li J."/>
            <person name="Zhao F."/>
            <person name="Cao W."/>
        </authorList>
    </citation>
    <scope>NUCLEOTIDE SEQUENCE</scope>
    <source>
        <strain evidence="1">Rmic-2018</strain>
        <tissue evidence="1">Larvae</tissue>
    </source>
</reference>
<dbReference type="EMBL" id="JABSTU010000005">
    <property type="protein sequence ID" value="KAH8029454.1"/>
    <property type="molecule type" value="Genomic_DNA"/>
</dbReference>